<evidence type="ECO:0000313" key="2">
    <source>
        <dbReference type="EMBL" id="ELY54870.1"/>
    </source>
</evidence>
<evidence type="ECO:0000256" key="1">
    <source>
        <dbReference type="SAM" id="MobiDB-lite"/>
    </source>
</evidence>
<gene>
    <name evidence="2" type="ORF">C493_12237</name>
</gene>
<comment type="caution">
    <text evidence="2">The sequence shown here is derived from an EMBL/GenBank/DDBJ whole genome shotgun (WGS) entry which is preliminary data.</text>
</comment>
<feature type="non-terminal residue" evidence="2">
    <location>
        <position position="1"/>
    </location>
</feature>
<dbReference type="PATRIC" id="fig|1227499.3.peg.2509"/>
<proteinExistence type="predicted"/>
<feature type="region of interest" description="Disordered" evidence="1">
    <location>
        <begin position="310"/>
        <end position="334"/>
    </location>
</feature>
<dbReference type="GO" id="GO:0008233">
    <property type="term" value="F:peptidase activity"/>
    <property type="evidence" value="ECO:0007669"/>
    <property type="project" value="UniProtKB-KW"/>
</dbReference>
<keyword evidence="3" id="KW-1185">Reference proteome</keyword>
<dbReference type="AlphaFoldDB" id="L9WZH3"/>
<dbReference type="Proteomes" id="UP000011602">
    <property type="component" value="Unassembled WGS sequence"/>
</dbReference>
<keyword evidence="2" id="KW-0378">Hydrolase</keyword>
<dbReference type="GO" id="GO:0006508">
    <property type="term" value="P:proteolysis"/>
    <property type="evidence" value="ECO:0007669"/>
    <property type="project" value="UniProtKB-KW"/>
</dbReference>
<name>L9WZH3_9EURY</name>
<organism evidence="2 3">
    <name type="scientific">Natronolimnohabitans innermongolicus JCM 12255</name>
    <dbReference type="NCBI Taxonomy" id="1227499"/>
    <lineage>
        <taxon>Archaea</taxon>
        <taxon>Methanobacteriati</taxon>
        <taxon>Methanobacteriota</taxon>
        <taxon>Stenosarchaea group</taxon>
        <taxon>Halobacteria</taxon>
        <taxon>Halobacteriales</taxon>
        <taxon>Natrialbaceae</taxon>
        <taxon>Natronolimnohabitans</taxon>
    </lineage>
</organism>
<dbReference type="EMBL" id="AOHZ01000054">
    <property type="protein sequence ID" value="ELY54870.1"/>
    <property type="molecule type" value="Genomic_DNA"/>
</dbReference>
<sequence>SSMRHWTPTKKDEFSAALEDLTPETEYDVRAVLDDGDETATANVVTFATGLEDLAVETGDVEAVDHRTLQASGRLDGLSDADEVAVSFRVRQAGDDEWDATDSQSLQSIGAYEDDLAGLEPETEYEIEAVADGDDERATGETVRVETDPEPGLPTVERFELTDDSNGQFVRCAVHWDVSDRDGELELVESELRYADDDEALHRVASEVEGGEESGVHTVRNSDRLEGAGEEYDVTLTVTDAEGNTAEESDTVSLDERSPAPEIDRFEVAIDDFLGTPEAVVEWSVSDEGAELDGVELELVRADDETVVADTSSMARGEEASGSESLRDDALDGDEAPYDVTIRATDYFGQTTEETTRVTLGE</sequence>
<protein>
    <submittedName>
        <fullName evidence="2">Subtilisin-like serine protease</fullName>
    </submittedName>
</protein>
<keyword evidence="2" id="KW-0645">Protease</keyword>
<reference evidence="2 3" key="1">
    <citation type="journal article" date="2014" name="PLoS Genet.">
        <title>Phylogenetically driven sequencing of extremely halophilic archaea reveals strategies for static and dynamic osmo-response.</title>
        <authorList>
            <person name="Becker E.A."/>
            <person name="Seitzer P.M."/>
            <person name="Tritt A."/>
            <person name="Larsen D."/>
            <person name="Krusor M."/>
            <person name="Yao A.I."/>
            <person name="Wu D."/>
            <person name="Madern D."/>
            <person name="Eisen J.A."/>
            <person name="Darling A.E."/>
            <person name="Facciotti M.T."/>
        </authorList>
    </citation>
    <scope>NUCLEOTIDE SEQUENCE [LARGE SCALE GENOMIC DNA]</scope>
    <source>
        <strain evidence="2 3">JCM 12255</strain>
    </source>
</reference>
<accession>L9WZH3</accession>
<dbReference type="eggNOG" id="arCOG05978">
    <property type="taxonomic scope" value="Archaea"/>
</dbReference>
<evidence type="ECO:0000313" key="3">
    <source>
        <dbReference type="Proteomes" id="UP000011602"/>
    </source>
</evidence>